<dbReference type="Proteomes" id="UP000019132">
    <property type="component" value="Unassembled WGS sequence"/>
</dbReference>
<evidence type="ECO:0000256" key="1">
    <source>
        <dbReference type="SAM" id="MobiDB-lite"/>
    </source>
</evidence>
<accession>K3WIZ2</accession>
<dbReference type="EnsemblProtists" id="PYU1_T004934">
    <property type="protein sequence ID" value="PYU1_T004934"/>
    <property type="gene ID" value="PYU1_G004923"/>
</dbReference>
<reference evidence="3" key="2">
    <citation type="submission" date="2010-04" db="EMBL/GenBank/DDBJ databases">
        <authorList>
            <person name="Buell R."/>
            <person name="Hamilton J."/>
            <person name="Hostetler J."/>
        </authorList>
    </citation>
    <scope>NUCLEOTIDE SEQUENCE [LARGE SCALE GENOMIC DNA]</scope>
    <source>
        <strain evidence="3">DAOM:BR144</strain>
    </source>
</reference>
<feature type="compositionally biased region" description="Low complexity" evidence="1">
    <location>
        <begin position="119"/>
        <end position="131"/>
    </location>
</feature>
<dbReference type="PANTHER" id="PTHR37332:SF1">
    <property type="entry name" value="ELMO DOMAIN-CONTAINING PROTEIN"/>
    <property type="match status" value="1"/>
</dbReference>
<proteinExistence type="predicted"/>
<organism evidence="2 3">
    <name type="scientific">Globisporangium ultimum (strain ATCC 200006 / CBS 805.95 / DAOM BR144)</name>
    <name type="common">Pythium ultimum</name>
    <dbReference type="NCBI Taxonomy" id="431595"/>
    <lineage>
        <taxon>Eukaryota</taxon>
        <taxon>Sar</taxon>
        <taxon>Stramenopiles</taxon>
        <taxon>Oomycota</taxon>
        <taxon>Peronosporomycetes</taxon>
        <taxon>Pythiales</taxon>
        <taxon>Pythiaceae</taxon>
        <taxon>Globisporangium</taxon>
    </lineage>
</organism>
<dbReference type="VEuPathDB" id="FungiDB:PYU1_G004923"/>
<dbReference type="AlphaFoldDB" id="K3WIZ2"/>
<reference evidence="3" key="1">
    <citation type="journal article" date="2010" name="Genome Biol.">
        <title>Genome sequence of the necrotrophic plant pathogen Pythium ultimum reveals original pathogenicity mechanisms and effector repertoire.</title>
        <authorList>
            <person name="Levesque C.A."/>
            <person name="Brouwer H."/>
            <person name="Cano L."/>
            <person name="Hamilton J.P."/>
            <person name="Holt C."/>
            <person name="Huitema E."/>
            <person name="Raffaele S."/>
            <person name="Robideau G.P."/>
            <person name="Thines M."/>
            <person name="Win J."/>
            <person name="Zerillo M.M."/>
            <person name="Beakes G.W."/>
            <person name="Boore J.L."/>
            <person name="Busam D."/>
            <person name="Dumas B."/>
            <person name="Ferriera S."/>
            <person name="Fuerstenberg S.I."/>
            <person name="Gachon C.M."/>
            <person name="Gaulin E."/>
            <person name="Govers F."/>
            <person name="Grenville-Briggs L."/>
            <person name="Horner N."/>
            <person name="Hostetler J."/>
            <person name="Jiang R.H."/>
            <person name="Johnson J."/>
            <person name="Krajaejun T."/>
            <person name="Lin H."/>
            <person name="Meijer H.J."/>
            <person name="Moore B."/>
            <person name="Morris P."/>
            <person name="Phuntmart V."/>
            <person name="Puiu D."/>
            <person name="Shetty J."/>
            <person name="Stajich J.E."/>
            <person name="Tripathy S."/>
            <person name="Wawra S."/>
            <person name="van West P."/>
            <person name="Whitty B.R."/>
            <person name="Coutinho P.M."/>
            <person name="Henrissat B."/>
            <person name="Martin F."/>
            <person name="Thomas P.D."/>
            <person name="Tyler B.M."/>
            <person name="De Vries R.P."/>
            <person name="Kamoun S."/>
            <person name="Yandell M."/>
            <person name="Tisserat N."/>
            <person name="Buell C.R."/>
        </authorList>
    </citation>
    <scope>NUCLEOTIDE SEQUENCE</scope>
    <source>
        <strain evidence="3">DAOM:BR144</strain>
    </source>
</reference>
<evidence type="ECO:0000313" key="3">
    <source>
        <dbReference type="Proteomes" id="UP000019132"/>
    </source>
</evidence>
<feature type="region of interest" description="Disordered" evidence="1">
    <location>
        <begin position="1"/>
        <end position="74"/>
    </location>
</feature>
<dbReference type="EMBL" id="GL376564">
    <property type="status" value="NOT_ANNOTATED_CDS"/>
    <property type="molecule type" value="Genomic_DNA"/>
</dbReference>
<feature type="region of interest" description="Disordered" evidence="1">
    <location>
        <begin position="105"/>
        <end position="131"/>
    </location>
</feature>
<keyword evidence="3" id="KW-1185">Reference proteome</keyword>
<sequence length="481" mass="51086">MDAPAPLMTDEKRLNDVAPPPPLAARHVAAIGDDEVLSLPPPPSHPDMDDDHAARSTRTPSDDDAPHSSSSVSATAAKASSAAFSLAAAAKSKLAQGGRMMLSPLVQTGSSSHRSNEKATGSSSSSASSPATAANASAYSTSAPSSVSSIGYGIALLPGAAASSLGSLLFSSPGSATTSTTASTTSPGSAVDSSEIAAANEAAAAAATAAAEEFRQVSAQQRMQILEDLVQCRRSDWSYIKAMHEGTNYWLNIALLREQQVLAHLGEKQTIRRSVQFFYLGLGLGRLISEFNHPQFLAMEGCQLLEELEFYFASSAVQGMKLMVATSSTLHEPCERDDEESRYSLHEPFRPTIYKWNQRPVFRRLVTPPIPFPLDYREVMLSLCDILAIIYSKLVEDNNSSENIHLFQAIIRFDEKIKKLMIDPVKKEFSAVALQVLTDEIASVRKVFGSGSNVVTSPTSSSAPTQPSAAATPASSSSSSA</sequence>
<protein>
    <submittedName>
        <fullName evidence="2">Uncharacterized protein</fullName>
    </submittedName>
</protein>
<dbReference type="HOGENOM" id="CLU_046077_0_0_1"/>
<dbReference type="PANTHER" id="PTHR37332">
    <property type="entry name" value="EXPRESSED PROTEIN"/>
    <property type="match status" value="1"/>
</dbReference>
<dbReference type="OMA" id="FKRANMG"/>
<reference evidence="2" key="3">
    <citation type="submission" date="2015-02" db="UniProtKB">
        <authorList>
            <consortium name="EnsemblProtists"/>
        </authorList>
    </citation>
    <scope>IDENTIFICATION</scope>
    <source>
        <strain evidence="2">DAOM BR144</strain>
    </source>
</reference>
<feature type="compositionally biased region" description="Low complexity" evidence="1">
    <location>
        <begin position="456"/>
        <end position="481"/>
    </location>
</feature>
<dbReference type="eggNOG" id="ENOG502RYUG">
    <property type="taxonomic scope" value="Eukaryota"/>
</dbReference>
<dbReference type="InParanoid" id="K3WIZ2"/>
<feature type="region of interest" description="Disordered" evidence="1">
    <location>
        <begin position="451"/>
        <end position="481"/>
    </location>
</feature>
<name>K3WIZ2_GLOUD</name>
<evidence type="ECO:0000313" key="2">
    <source>
        <dbReference type="EnsemblProtists" id="PYU1_T004934"/>
    </source>
</evidence>